<evidence type="ECO:0000313" key="2">
    <source>
        <dbReference type="EMBL" id="RJL29949.1"/>
    </source>
</evidence>
<proteinExistence type="predicted"/>
<organism evidence="2 3">
    <name type="scientific">Bailinhaonella thermotolerans</name>
    <dbReference type="NCBI Taxonomy" id="1070861"/>
    <lineage>
        <taxon>Bacteria</taxon>
        <taxon>Bacillati</taxon>
        <taxon>Actinomycetota</taxon>
        <taxon>Actinomycetes</taxon>
        <taxon>Streptosporangiales</taxon>
        <taxon>Streptosporangiaceae</taxon>
        <taxon>Bailinhaonella</taxon>
    </lineage>
</organism>
<dbReference type="EMBL" id="QZEY01000010">
    <property type="protein sequence ID" value="RJL29949.1"/>
    <property type="molecule type" value="Genomic_DNA"/>
</dbReference>
<feature type="region of interest" description="Disordered" evidence="1">
    <location>
        <begin position="42"/>
        <end position="73"/>
    </location>
</feature>
<keyword evidence="3" id="KW-1185">Reference proteome</keyword>
<evidence type="ECO:0000313" key="3">
    <source>
        <dbReference type="Proteomes" id="UP000265768"/>
    </source>
</evidence>
<protein>
    <submittedName>
        <fullName evidence="2">Uncharacterized protein</fullName>
    </submittedName>
</protein>
<gene>
    <name evidence="2" type="ORF">D5H75_23640</name>
</gene>
<dbReference type="RefSeq" id="WP_119928727.1">
    <property type="nucleotide sequence ID" value="NZ_QZEY01000010.1"/>
</dbReference>
<sequence>MFILATLVALAVVAVPLLSLVHLIVTKDRVLAQVNACVEPYRKRQTQGAASSAKTPAAPRYPAQCKPNEVPSS</sequence>
<evidence type="ECO:0000256" key="1">
    <source>
        <dbReference type="SAM" id="MobiDB-lite"/>
    </source>
</evidence>
<reference evidence="2 3" key="1">
    <citation type="submission" date="2018-09" db="EMBL/GenBank/DDBJ databases">
        <title>YIM 75507 draft genome.</title>
        <authorList>
            <person name="Tang S."/>
            <person name="Feng Y."/>
        </authorList>
    </citation>
    <scope>NUCLEOTIDE SEQUENCE [LARGE SCALE GENOMIC DNA]</scope>
    <source>
        <strain evidence="2 3">YIM 75507</strain>
    </source>
</reference>
<comment type="caution">
    <text evidence="2">The sequence shown here is derived from an EMBL/GenBank/DDBJ whole genome shotgun (WGS) entry which is preliminary data.</text>
</comment>
<accession>A0A3A4AN69</accession>
<dbReference type="AlphaFoldDB" id="A0A3A4AN69"/>
<dbReference type="Proteomes" id="UP000265768">
    <property type="component" value="Unassembled WGS sequence"/>
</dbReference>
<name>A0A3A4AN69_9ACTN</name>